<comment type="caution">
    <text evidence="1">The sequence shown here is derived from an EMBL/GenBank/DDBJ whole genome shotgun (WGS) entry which is preliminary data.</text>
</comment>
<evidence type="ECO:0008006" key="3">
    <source>
        <dbReference type="Google" id="ProtNLM"/>
    </source>
</evidence>
<organism evidence="1 2">
    <name type="scientific">Orbilia javanica</name>
    <dbReference type="NCBI Taxonomy" id="47235"/>
    <lineage>
        <taxon>Eukaryota</taxon>
        <taxon>Fungi</taxon>
        <taxon>Dikarya</taxon>
        <taxon>Ascomycota</taxon>
        <taxon>Pezizomycotina</taxon>
        <taxon>Orbiliomycetes</taxon>
        <taxon>Orbiliales</taxon>
        <taxon>Orbiliaceae</taxon>
        <taxon>Orbilia</taxon>
    </lineage>
</organism>
<sequence length="122" mass="13343">MHSQSTIDEVPLGDGSSSRWIMTDQERNSIARMLNVDDATAAKMKGHPMTRSRMTCKTCGKRSGVDDLVYSAQAIGVHSNEFMIDVLFNGPHGQNPSHAFDCSTCGTTFEGVVGWPDSGFEW</sequence>
<protein>
    <recommendedName>
        <fullName evidence="3">RBP protein</fullName>
    </recommendedName>
</protein>
<reference evidence="1 2" key="1">
    <citation type="submission" date="2019-10" db="EMBL/GenBank/DDBJ databases">
        <authorList>
            <person name="Palmer J.M."/>
        </authorList>
    </citation>
    <scope>NUCLEOTIDE SEQUENCE [LARGE SCALE GENOMIC DNA]</scope>
    <source>
        <strain evidence="1 2">TWF718</strain>
    </source>
</reference>
<name>A0AAN8RS66_9PEZI</name>
<keyword evidence="2" id="KW-1185">Reference proteome</keyword>
<gene>
    <name evidence="1" type="ORF">TWF718_001103</name>
</gene>
<dbReference type="EMBL" id="JAVHNR010000001">
    <property type="protein sequence ID" value="KAK6356761.1"/>
    <property type="molecule type" value="Genomic_DNA"/>
</dbReference>
<dbReference type="AlphaFoldDB" id="A0AAN8RS66"/>
<dbReference type="Proteomes" id="UP001313282">
    <property type="component" value="Unassembled WGS sequence"/>
</dbReference>
<proteinExistence type="predicted"/>
<accession>A0AAN8RS66</accession>
<evidence type="ECO:0000313" key="2">
    <source>
        <dbReference type="Proteomes" id="UP001313282"/>
    </source>
</evidence>
<evidence type="ECO:0000313" key="1">
    <source>
        <dbReference type="EMBL" id="KAK6356761.1"/>
    </source>
</evidence>